<dbReference type="AlphaFoldDB" id="A0A814SJY6"/>
<dbReference type="InterPro" id="IPR026674">
    <property type="entry name" value="FLACC1"/>
</dbReference>
<protein>
    <submittedName>
        <fullName evidence="1">Uncharacterized protein</fullName>
    </submittedName>
</protein>
<dbReference type="Proteomes" id="UP000663829">
    <property type="component" value="Unassembled WGS sequence"/>
</dbReference>
<evidence type="ECO:0000313" key="2">
    <source>
        <dbReference type="EMBL" id="CAF3912711.1"/>
    </source>
</evidence>
<keyword evidence="3" id="KW-1185">Reference proteome</keyword>
<dbReference type="Proteomes" id="UP000681722">
    <property type="component" value="Unassembled WGS sequence"/>
</dbReference>
<dbReference type="EMBL" id="CAJOBC010006841">
    <property type="protein sequence ID" value="CAF3912711.1"/>
    <property type="molecule type" value="Genomic_DNA"/>
</dbReference>
<organism evidence="1 3">
    <name type="scientific">Didymodactylos carnosus</name>
    <dbReference type="NCBI Taxonomy" id="1234261"/>
    <lineage>
        <taxon>Eukaryota</taxon>
        <taxon>Metazoa</taxon>
        <taxon>Spiralia</taxon>
        <taxon>Gnathifera</taxon>
        <taxon>Rotifera</taxon>
        <taxon>Eurotatoria</taxon>
        <taxon>Bdelloidea</taxon>
        <taxon>Philodinida</taxon>
        <taxon>Philodinidae</taxon>
        <taxon>Didymodactylos</taxon>
    </lineage>
</organism>
<feature type="non-terminal residue" evidence="1">
    <location>
        <position position="1"/>
    </location>
</feature>
<evidence type="ECO:0000313" key="3">
    <source>
        <dbReference type="Proteomes" id="UP000663829"/>
    </source>
</evidence>
<sequence length="225" mass="26587">MNRPRTSALIYHQTQAIKPKYGASFPQNRSFSACSMRSPSPLQIRLQKAKPWQRIFDGDKQSVYSQQGFQLLRNKQNVDAVISNDFFNMKEETSFDDSIQHSLLPSPIQVHIDQLLEQIDDLTLLFEEERLNHKQTRQKAGENLINQFRSQNDKYNNIINQMLIEHENVLEDLRSKHAKEIIKEQDKADARERHIQSEIDYVKNSFHTYKITMDKENEEKLRLKD</sequence>
<reference evidence="1" key="1">
    <citation type="submission" date="2021-02" db="EMBL/GenBank/DDBJ databases">
        <authorList>
            <person name="Nowell W R."/>
        </authorList>
    </citation>
    <scope>NUCLEOTIDE SEQUENCE</scope>
</reference>
<evidence type="ECO:0000313" key="1">
    <source>
        <dbReference type="EMBL" id="CAF1149115.1"/>
    </source>
</evidence>
<gene>
    <name evidence="1" type="ORF">GPM918_LOCUS21086</name>
    <name evidence="2" type="ORF">SRO942_LOCUS21086</name>
</gene>
<dbReference type="EMBL" id="CAJNOQ010006840">
    <property type="protein sequence ID" value="CAF1149115.1"/>
    <property type="molecule type" value="Genomic_DNA"/>
</dbReference>
<name>A0A814SJY6_9BILA</name>
<accession>A0A814SJY6</accession>
<dbReference type="OrthoDB" id="10013155at2759"/>
<comment type="caution">
    <text evidence="1">The sequence shown here is derived from an EMBL/GenBank/DDBJ whole genome shotgun (WGS) entry which is preliminary data.</text>
</comment>
<dbReference type="PANTHER" id="PTHR21707">
    <property type="entry name" value="FLAGELLUM-ASSOCIATED COILED-COIL DOMAIN-CONTAINING PROTEIN 1"/>
    <property type="match status" value="1"/>
</dbReference>
<dbReference type="GO" id="GO:0005737">
    <property type="term" value="C:cytoplasm"/>
    <property type="evidence" value="ECO:0007669"/>
    <property type="project" value="TreeGrafter"/>
</dbReference>
<proteinExistence type="predicted"/>
<dbReference type="PANTHER" id="PTHR21707:SF42">
    <property type="entry name" value="FLAGELLUM-ASSOCIATED COILED-COIL DOMAIN-CONTAINING PROTEIN 1"/>
    <property type="match status" value="1"/>
</dbReference>